<evidence type="ECO:0000256" key="6">
    <source>
        <dbReference type="SAM" id="Phobius"/>
    </source>
</evidence>
<feature type="transmembrane region" description="Helical" evidence="6">
    <location>
        <begin position="339"/>
        <end position="364"/>
    </location>
</feature>
<dbReference type="Pfam" id="PF03772">
    <property type="entry name" value="Competence"/>
    <property type="match status" value="1"/>
</dbReference>
<dbReference type="PANTHER" id="PTHR30619:SF1">
    <property type="entry name" value="RECOMBINATION PROTEIN 2"/>
    <property type="match status" value="1"/>
</dbReference>
<keyword evidence="2" id="KW-1003">Cell membrane</keyword>
<keyword evidence="3 6" id="KW-0812">Transmembrane</keyword>
<evidence type="ECO:0000256" key="3">
    <source>
        <dbReference type="ARBA" id="ARBA00022692"/>
    </source>
</evidence>
<dbReference type="InterPro" id="IPR004477">
    <property type="entry name" value="ComEC_N"/>
</dbReference>
<feature type="domain" description="ComEC/Rec2-related protein" evidence="7">
    <location>
        <begin position="157"/>
        <end position="408"/>
    </location>
</feature>
<comment type="subcellular location">
    <subcellularLocation>
        <location evidence="1">Cell membrane</location>
        <topology evidence="1">Multi-pass membrane protein</topology>
    </subcellularLocation>
</comment>
<dbReference type="PANTHER" id="PTHR30619">
    <property type="entry name" value="DNA INTERNALIZATION/COMPETENCE PROTEIN COMEC/REC2"/>
    <property type="match status" value="1"/>
</dbReference>
<evidence type="ECO:0000256" key="5">
    <source>
        <dbReference type="ARBA" id="ARBA00023136"/>
    </source>
</evidence>
<keyword evidence="9" id="KW-1185">Reference proteome</keyword>
<dbReference type="Proteomes" id="UP000019331">
    <property type="component" value="Chromosome"/>
</dbReference>
<dbReference type="InterPro" id="IPR052159">
    <property type="entry name" value="Competence_DNA_uptake"/>
</dbReference>
<feature type="transmembrane region" description="Helical" evidence="6">
    <location>
        <begin position="180"/>
        <end position="202"/>
    </location>
</feature>
<evidence type="ECO:0000256" key="2">
    <source>
        <dbReference type="ARBA" id="ARBA00022475"/>
    </source>
</evidence>
<proteinExistence type="predicted"/>
<feature type="transmembrane region" description="Helical" evidence="6">
    <location>
        <begin position="273"/>
        <end position="291"/>
    </location>
</feature>
<evidence type="ECO:0000256" key="1">
    <source>
        <dbReference type="ARBA" id="ARBA00004651"/>
    </source>
</evidence>
<keyword evidence="5 6" id="KW-0472">Membrane</keyword>
<protein>
    <submittedName>
        <fullName evidence="8">COME operon protein 3</fullName>
    </submittedName>
</protein>
<dbReference type="RefSeq" id="WP_025375588.1">
    <property type="nucleotide sequence ID" value="NZ_CP005851.2"/>
</dbReference>
<name>A0ABM5PJH1_BORPR</name>
<feature type="transmembrane region" description="Helical" evidence="6">
    <location>
        <begin position="391"/>
        <end position="409"/>
    </location>
</feature>
<sequence>MILLFIVSALNLLTRYYLRLNLIYLNLILMSLFLIKKNAHLSLTFMISTSFLVIFEISLNFKRLEDNFYQITNITYFAKYSNTKIESIDGFGKKYKFIFKNIENKYTIGDIVKIQNNKIQLIKRPLLVNIREKYNKLINRFLNSISTKYSHFSKAILTNNKSDITKYESNLFQKAGISHILVVSGLHFYLIYIIFYYLLLIIKNEKLKYFILSTILLNYLILTGFSPSTLRAFIMIKTLIIYKSTYGKINLLSTLAISFIINAIILPHTLNSIGFKLSYLAVLGISISLALNQRYNLNKLIYPIFTTLLIQLSTAPIFYVNDLNIQPISILSNLIVTPLMLVFLIITILSLGSYIVNVHLFLLLDLMNTYIFKAIKETAIIFSKFPVIQNYNVKIFLVLSILTILYIIYKLEQEKRYLNKNIKHQ</sequence>
<keyword evidence="4 6" id="KW-1133">Transmembrane helix</keyword>
<dbReference type="EMBL" id="CP005851">
    <property type="protein sequence ID" value="AHH09334.1"/>
    <property type="molecule type" value="Genomic_DNA"/>
</dbReference>
<evidence type="ECO:0000313" key="9">
    <source>
        <dbReference type="Proteomes" id="UP000019331"/>
    </source>
</evidence>
<feature type="transmembrane region" description="Helical" evidence="6">
    <location>
        <begin position="208"/>
        <end position="228"/>
    </location>
</feature>
<feature type="transmembrane region" description="Helical" evidence="6">
    <location>
        <begin position="249"/>
        <end position="267"/>
    </location>
</feature>
<feature type="transmembrane region" description="Helical" evidence="6">
    <location>
        <begin position="41"/>
        <end position="61"/>
    </location>
</feature>
<dbReference type="NCBIfam" id="TIGR00360">
    <property type="entry name" value="ComEC_N-term"/>
    <property type="match status" value="1"/>
</dbReference>
<evidence type="ECO:0000313" key="8">
    <source>
        <dbReference type="EMBL" id="AHH09334.1"/>
    </source>
</evidence>
<feature type="transmembrane region" description="Helical" evidence="6">
    <location>
        <begin position="16"/>
        <end position="35"/>
    </location>
</feature>
<gene>
    <name evidence="8" type="ORF">BPA_0111900</name>
</gene>
<organism evidence="8 9">
    <name type="scientific">Borrelia parkeri SLO</name>
    <dbReference type="NCBI Taxonomy" id="1313294"/>
    <lineage>
        <taxon>Bacteria</taxon>
        <taxon>Pseudomonadati</taxon>
        <taxon>Spirochaetota</taxon>
        <taxon>Spirochaetia</taxon>
        <taxon>Spirochaetales</taxon>
        <taxon>Borreliaceae</taxon>
        <taxon>Borrelia</taxon>
    </lineage>
</organism>
<feature type="transmembrane region" description="Helical" evidence="6">
    <location>
        <begin position="300"/>
        <end position="319"/>
    </location>
</feature>
<evidence type="ECO:0000256" key="4">
    <source>
        <dbReference type="ARBA" id="ARBA00022989"/>
    </source>
</evidence>
<reference evidence="8" key="1">
    <citation type="submission" date="2016-10" db="EMBL/GenBank/DDBJ databases">
        <title>Comparative Genomics of Relapsing Fever Spirochetes.</title>
        <authorList>
            <person name="Schwan T.G."/>
            <person name="Raffel S.J."/>
            <person name="Porcella S.F."/>
            <person name="Martens C.A."/>
            <person name="Bruno D.P."/>
            <person name="Ricklefs S.M."/>
            <person name="Barbian K.B."/>
        </authorList>
    </citation>
    <scope>NUCLEOTIDE SEQUENCE</scope>
    <source>
        <strain evidence="8">SLO</strain>
    </source>
</reference>
<accession>A0ABM5PJH1</accession>
<evidence type="ECO:0000259" key="7">
    <source>
        <dbReference type="Pfam" id="PF03772"/>
    </source>
</evidence>